<protein>
    <submittedName>
        <fullName evidence="4">Uncharacterized protein</fullName>
    </submittedName>
</protein>
<dbReference type="OrthoDB" id="433738at2759"/>
<dbReference type="KEGG" id="lenr:94170397"/>
<proteinExistence type="predicted"/>
<dbReference type="Gene3D" id="1.25.40.10">
    <property type="entry name" value="Tetratricopeptide repeat domain"/>
    <property type="match status" value="1"/>
</dbReference>
<dbReference type="GeneID" id="94170397"/>
<dbReference type="InterPro" id="IPR011990">
    <property type="entry name" value="TPR-like_helical_dom_sf"/>
</dbReference>
<dbReference type="PANTHER" id="PTHR22904">
    <property type="entry name" value="TPR REPEAT CONTAINING PROTEIN"/>
    <property type="match status" value="1"/>
</dbReference>
<keyword evidence="5" id="KW-1185">Reference proteome</keyword>
<feature type="compositionally biased region" description="Polar residues" evidence="3">
    <location>
        <begin position="834"/>
        <end position="848"/>
    </location>
</feature>
<evidence type="ECO:0000256" key="1">
    <source>
        <dbReference type="ARBA" id="ARBA00022737"/>
    </source>
</evidence>
<reference evidence="4 5" key="1">
    <citation type="submission" date="2021-02" db="EMBL/GenBank/DDBJ databases">
        <title>Leishmania (Mundinia) enrietti genome sequencing and assembly.</title>
        <authorList>
            <person name="Almutairi H."/>
            <person name="Gatherer D."/>
        </authorList>
    </citation>
    <scope>NUCLEOTIDE SEQUENCE [LARGE SCALE GENOMIC DNA]</scope>
    <source>
        <strain evidence="4">CUR178</strain>
    </source>
</reference>
<dbReference type="EMBL" id="JAFHKP010000030">
    <property type="protein sequence ID" value="KAG5473231.1"/>
    <property type="molecule type" value="Genomic_DNA"/>
</dbReference>
<dbReference type="SUPFAM" id="SSF48452">
    <property type="entry name" value="TPR-like"/>
    <property type="match status" value="1"/>
</dbReference>
<feature type="region of interest" description="Disordered" evidence="3">
    <location>
        <begin position="89"/>
        <end position="130"/>
    </location>
</feature>
<evidence type="ECO:0000256" key="2">
    <source>
        <dbReference type="ARBA" id="ARBA00022803"/>
    </source>
</evidence>
<dbReference type="GO" id="GO:0051879">
    <property type="term" value="F:Hsp90 protein binding"/>
    <property type="evidence" value="ECO:0007669"/>
    <property type="project" value="TreeGrafter"/>
</dbReference>
<dbReference type="AlphaFoldDB" id="A0A836H8Y4"/>
<feature type="region of interest" description="Disordered" evidence="3">
    <location>
        <begin position="1"/>
        <end position="47"/>
    </location>
</feature>
<gene>
    <name evidence="4" type="ORF">CUR178_03151</name>
</gene>
<feature type="compositionally biased region" description="Low complexity" evidence="3">
    <location>
        <begin position="8"/>
        <end position="47"/>
    </location>
</feature>
<sequence>MNSSKDLSAVSAATAAAAAAASGSSTQASSSSSSVWDAGGRSGDGASAEAAELFRAALQRLGNTRGATVAVETEGASSSLLASVQNRECDSDDFLNSDEDNSDERNEQMEEEMSDLSPSSPSSSSDVMWGTFTGGEASLPLCDDDDAAGSSNEGCEDGVLFVPDPIFDLTSLQQKVVMPCLTQDQLPVGATVWVVDEDDVATQLTCNFSASYPPVCNGRLSGEVVRHTGNMTLVRFRSKASDLYFTLSLPTSCLSLQPIEPYDSVPHHCDSYALGSGAYGMLGPRAACREPSELSGHGGFVGHYLFEAMPAYDFEKVRGTTLEKAQEAFFGGTFEKALTSVNEYIDAQSKSPPASADAAIDSSASLSTSGDASPKAAALVDALILRSRILVFLERYLEALEDAQRCVQLEPRWVRGYLSLARVHCGLGQFSEAAAATAHACIMLPYSLELERIRELNSHMHYLQSQLRAEKAGCYLVLDCYYRKRLRVSTPLTAETVLCTDVTPIVSTHSVFVAKEPPHRCPVCFRVFSASEQPSSSTADPSSAVATAATANTPSTAAISPPLSSPGGTEMEEDVEYCSTECTQRASLYRPLEVKHRAPLEQVRSLILSKGAVTLNVLPLEMAAMTVRLFLMVITIHRRLSAKRRLEDTNRRNIHTAGMQSCYDKTRTWPDVEAHVDNSLANLQCPSPSPPLRIETSLRRLGVYPLCTEPIANNKLEELKIVYDALTADFKAEDRATFSYEILSQLYAYVSAYFTPVDLHSLQAPDSTGSSPAHQTVFYLPHYVGCIETAKIVSYTATSRFQRAREESVPAEDGRVAFHLRDEPARDGAPAVSWKQSSGTQNHASNVGASTFSTDTLAAPSKNDANCMVRMAPGPALLELVTVAPVNRERKLRCIPVAIALDSDVA</sequence>
<evidence type="ECO:0000313" key="5">
    <source>
        <dbReference type="Proteomes" id="UP000674179"/>
    </source>
</evidence>
<organism evidence="4 5">
    <name type="scientific">Leishmania enriettii</name>
    <dbReference type="NCBI Taxonomy" id="5663"/>
    <lineage>
        <taxon>Eukaryota</taxon>
        <taxon>Discoba</taxon>
        <taxon>Euglenozoa</taxon>
        <taxon>Kinetoplastea</taxon>
        <taxon>Metakinetoplastina</taxon>
        <taxon>Trypanosomatida</taxon>
        <taxon>Trypanosomatidae</taxon>
        <taxon>Leishmaniinae</taxon>
        <taxon>Leishmania</taxon>
    </lineage>
</organism>
<name>A0A836H8Y4_LEIEN</name>
<comment type="caution">
    <text evidence="4">The sequence shown here is derived from an EMBL/GenBank/DDBJ whole genome shotgun (WGS) entry which is preliminary data.</text>
</comment>
<keyword evidence="2" id="KW-0802">TPR repeat</keyword>
<evidence type="ECO:0000256" key="3">
    <source>
        <dbReference type="SAM" id="MobiDB-lite"/>
    </source>
</evidence>
<dbReference type="RefSeq" id="XP_067690990.1">
    <property type="nucleotide sequence ID" value="XM_067834887.1"/>
</dbReference>
<feature type="compositionally biased region" description="Acidic residues" evidence="3">
    <location>
        <begin position="90"/>
        <end position="102"/>
    </location>
</feature>
<feature type="region of interest" description="Disordered" evidence="3">
    <location>
        <begin position="827"/>
        <end position="848"/>
    </location>
</feature>
<dbReference type="PANTHER" id="PTHR22904:SF523">
    <property type="entry name" value="STRESS-INDUCED-PHOSPHOPROTEIN 1"/>
    <property type="match status" value="1"/>
</dbReference>
<keyword evidence="1" id="KW-0677">Repeat</keyword>
<accession>A0A836H8Y4</accession>
<dbReference type="Proteomes" id="UP000674179">
    <property type="component" value="Chromosome 30"/>
</dbReference>
<evidence type="ECO:0000313" key="4">
    <source>
        <dbReference type="EMBL" id="KAG5473231.1"/>
    </source>
</evidence>